<evidence type="ECO:0000259" key="4">
    <source>
        <dbReference type="Pfam" id="PF00728"/>
    </source>
</evidence>
<sequence length="509" mass="58786">MKRYFFAFLISLTSITCYANGDTTFQVRGFHLDLRIQVMKMPALKAFAKSLSENGINTLLVEWEATYPFQQHSVISNQYAYTREEVKSFIAYCNQLKIDVIPLQQSFGHVEYILRHSRYAQLREDDKDYSQVNPTKEKECSALFADLYKDLIATHTSQYIHIGGDETMLLGHSLASRKKADSLGMSRLYGDYIRMLCELVVSLGKRPVVWADIALKYPEALKDLPKETIFLDWNYGWALDRFGDHKKLQESGFEIWGAPAIRSGPDNYFLASWRTHFKNIETFIPQARALNYKGIIMTSWSTSGVYSPVFECYADPVDLKAVRRVYPQIGFNLLINAYFEALKTNKALDTKAFVRQYCQRKYGFNTIQSDAFLQAISTAPYEVKDGKVSGTDLSIGVLRDSIMAAQKTLYSLSLSTKSKEFQHYLLMADIRSFYVTCRWIEAEMNKTDYSPEKRLKLAKMLADLHPEKLDARFIALNRDTYYLSELQTENEVRNTRYNHLEAILKNRND</sequence>
<keyword evidence="6" id="KW-1185">Reference proteome</keyword>
<dbReference type="EMBL" id="QTJV01000010">
    <property type="protein sequence ID" value="RFM32150.1"/>
    <property type="molecule type" value="Genomic_DNA"/>
</dbReference>
<accession>A0A3E1NW41</accession>
<proteinExistence type="inferred from homology"/>
<evidence type="ECO:0000313" key="5">
    <source>
        <dbReference type="EMBL" id="RFM32150.1"/>
    </source>
</evidence>
<feature type="chain" id="PRO_5017642623" evidence="3">
    <location>
        <begin position="20"/>
        <end position="509"/>
    </location>
</feature>
<evidence type="ECO:0000313" key="6">
    <source>
        <dbReference type="Proteomes" id="UP000261174"/>
    </source>
</evidence>
<comment type="caution">
    <text evidence="5">The sequence shown here is derived from an EMBL/GenBank/DDBJ whole genome shotgun (WGS) entry which is preliminary data.</text>
</comment>
<dbReference type="GO" id="GO:0005975">
    <property type="term" value="P:carbohydrate metabolic process"/>
    <property type="evidence" value="ECO:0007669"/>
    <property type="project" value="InterPro"/>
</dbReference>
<dbReference type="PANTHER" id="PTHR21040:SF8">
    <property type="entry name" value="BCDNA.GH04120"/>
    <property type="match status" value="1"/>
</dbReference>
<evidence type="ECO:0000256" key="3">
    <source>
        <dbReference type="SAM" id="SignalP"/>
    </source>
</evidence>
<reference evidence="5 6" key="1">
    <citation type="submission" date="2018-08" db="EMBL/GenBank/DDBJ databases">
        <title>Chitinophaga sp. K20C18050901, a novel bacterium isolated from forest soil.</title>
        <authorList>
            <person name="Wang C."/>
        </authorList>
    </citation>
    <scope>NUCLEOTIDE SEQUENCE [LARGE SCALE GENOMIC DNA]</scope>
    <source>
        <strain evidence="5 6">K20C18050901</strain>
    </source>
</reference>
<dbReference type="Pfam" id="PF00728">
    <property type="entry name" value="Glyco_hydro_20"/>
    <property type="match status" value="1"/>
</dbReference>
<protein>
    <submittedName>
        <fullName evidence="5">Beta-N-acetylhexosaminidase</fullName>
    </submittedName>
</protein>
<keyword evidence="3" id="KW-0732">Signal</keyword>
<dbReference type="GO" id="GO:0004563">
    <property type="term" value="F:beta-N-acetylhexosaminidase activity"/>
    <property type="evidence" value="ECO:0007669"/>
    <property type="project" value="UniProtKB-ARBA"/>
</dbReference>
<dbReference type="RefSeq" id="WP_116856236.1">
    <property type="nucleotide sequence ID" value="NZ_QTJV01000010.1"/>
</dbReference>
<feature type="signal peptide" evidence="3">
    <location>
        <begin position="1"/>
        <end position="19"/>
    </location>
</feature>
<comment type="similarity">
    <text evidence="1">Belongs to the glycosyl hydrolase 20 family.</text>
</comment>
<dbReference type="PANTHER" id="PTHR21040">
    <property type="entry name" value="BCDNA.GH04120"/>
    <property type="match status" value="1"/>
</dbReference>
<dbReference type="InterPro" id="IPR038901">
    <property type="entry name" value="HEXDC-like"/>
</dbReference>
<gene>
    <name evidence="5" type="ORF">DXN04_25540</name>
</gene>
<dbReference type="Proteomes" id="UP000261174">
    <property type="component" value="Unassembled WGS sequence"/>
</dbReference>
<dbReference type="OrthoDB" id="9763537at2"/>
<evidence type="ECO:0000256" key="2">
    <source>
        <dbReference type="ARBA" id="ARBA00022801"/>
    </source>
</evidence>
<keyword evidence="2" id="KW-0378">Hydrolase</keyword>
<organism evidence="5 6">
    <name type="scientific">Chitinophaga silvisoli</name>
    <dbReference type="NCBI Taxonomy" id="2291814"/>
    <lineage>
        <taxon>Bacteria</taxon>
        <taxon>Pseudomonadati</taxon>
        <taxon>Bacteroidota</taxon>
        <taxon>Chitinophagia</taxon>
        <taxon>Chitinophagales</taxon>
        <taxon>Chitinophagaceae</taxon>
        <taxon>Chitinophaga</taxon>
    </lineage>
</organism>
<dbReference type="InterPro" id="IPR017853">
    <property type="entry name" value="GH"/>
</dbReference>
<dbReference type="AlphaFoldDB" id="A0A3E1NW41"/>
<name>A0A3E1NW41_9BACT</name>
<dbReference type="Gene3D" id="3.20.20.80">
    <property type="entry name" value="Glycosidases"/>
    <property type="match status" value="1"/>
</dbReference>
<evidence type="ECO:0000256" key="1">
    <source>
        <dbReference type="ARBA" id="ARBA00006285"/>
    </source>
</evidence>
<dbReference type="CDD" id="cd06565">
    <property type="entry name" value="GH20_GcnA-like"/>
    <property type="match status" value="1"/>
</dbReference>
<dbReference type="SUPFAM" id="SSF51445">
    <property type="entry name" value="(Trans)glycosidases"/>
    <property type="match status" value="1"/>
</dbReference>
<dbReference type="InterPro" id="IPR015883">
    <property type="entry name" value="Glyco_hydro_20_cat"/>
</dbReference>
<feature type="domain" description="Glycoside hydrolase family 20 catalytic" evidence="4">
    <location>
        <begin position="35"/>
        <end position="235"/>
    </location>
</feature>